<dbReference type="GeneID" id="100176852"/>
<protein>
    <submittedName>
        <fullName evidence="4">Required for meiotic nuclear division protein 1 homolog</fullName>
    </submittedName>
</protein>
<dbReference type="EMBL" id="EAAA01001674">
    <property type="status" value="NOT_ANNOTATED_CDS"/>
    <property type="molecule type" value="Genomic_DNA"/>
</dbReference>
<keyword evidence="2" id="KW-0472">Membrane</keyword>
<accession>F6WPK3</accession>
<dbReference type="GO" id="GO:0070131">
    <property type="term" value="P:positive regulation of mitochondrial translation"/>
    <property type="evidence" value="ECO:0000318"/>
    <property type="project" value="GO_Central"/>
</dbReference>
<reference evidence="5" key="1">
    <citation type="journal article" date="2002" name="Science">
        <title>The draft genome of Ciona intestinalis: insights into chordate and vertebrate origins.</title>
        <authorList>
            <person name="Dehal P."/>
            <person name="Satou Y."/>
            <person name="Campbell R.K."/>
            <person name="Chapman J."/>
            <person name="Degnan B."/>
            <person name="De Tomaso A."/>
            <person name="Davidson B."/>
            <person name="Di Gregorio A."/>
            <person name="Gelpke M."/>
            <person name="Goodstein D.M."/>
            <person name="Harafuji N."/>
            <person name="Hastings K.E."/>
            <person name="Ho I."/>
            <person name="Hotta K."/>
            <person name="Huang W."/>
            <person name="Kawashima T."/>
            <person name="Lemaire P."/>
            <person name="Martinez D."/>
            <person name="Meinertzhagen I.A."/>
            <person name="Necula S."/>
            <person name="Nonaka M."/>
            <person name="Putnam N."/>
            <person name="Rash S."/>
            <person name="Saiga H."/>
            <person name="Satake M."/>
            <person name="Terry A."/>
            <person name="Yamada L."/>
            <person name="Wang H.G."/>
            <person name="Awazu S."/>
            <person name="Azumi K."/>
            <person name="Boore J."/>
            <person name="Branno M."/>
            <person name="Chin-Bow S."/>
            <person name="DeSantis R."/>
            <person name="Doyle S."/>
            <person name="Francino P."/>
            <person name="Keys D.N."/>
            <person name="Haga S."/>
            <person name="Hayashi H."/>
            <person name="Hino K."/>
            <person name="Imai K.S."/>
            <person name="Inaba K."/>
            <person name="Kano S."/>
            <person name="Kobayashi K."/>
            <person name="Kobayashi M."/>
            <person name="Lee B.I."/>
            <person name="Makabe K.W."/>
            <person name="Manohar C."/>
            <person name="Matassi G."/>
            <person name="Medina M."/>
            <person name="Mochizuki Y."/>
            <person name="Mount S."/>
            <person name="Morishita T."/>
            <person name="Miura S."/>
            <person name="Nakayama A."/>
            <person name="Nishizaka S."/>
            <person name="Nomoto H."/>
            <person name="Ohta F."/>
            <person name="Oishi K."/>
            <person name="Rigoutsos I."/>
            <person name="Sano M."/>
            <person name="Sasaki A."/>
            <person name="Sasakura Y."/>
            <person name="Shoguchi E."/>
            <person name="Shin-i T."/>
            <person name="Spagnuolo A."/>
            <person name="Stainier D."/>
            <person name="Suzuki M.M."/>
            <person name="Tassy O."/>
            <person name="Takatori N."/>
            <person name="Tokuoka M."/>
            <person name="Yagi K."/>
            <person name="Yoshizaki F."/>
            <person name="Wada S."/>
            <person name="Zhang C."/>
            <person name="Hyatt P.D."/>
            <person name="Larimer F."/>
            <person name="Detter C."/>
            <person name="Doggett N."/>
            <person name="Glavina T."/>
            <person name="Hawkins T."/>
            <person name="Richardson P."/>
            <person name="Lucas S."/>
            <person name="Kohara Y."/>
            <person name="Levine M."/>
            <person name="Satoh N."/>
            <person name="Rokhsar D.S."/>
        </authorList>
    </citation>
    <scope>NUCLEOTIDE SEQUENCE [LARGE SCALE GENOMIC DNA]</scope>
</reference>
<evidence type="ECO:0000256" key="1">
    <source>
        <dbReference type="ARBA" id="ARBA00008306"/>
    </source>
</evidence>
<evidence type="ECO:0000313" key="5">
    <source>
        <dbReference type="Proteomes" id="UP000008144"/>
    </source>
</evidence>
<dbReference type="Proteomes" id="UP000008144">
    <property type="component" value="Chromosome 3"/>
</dbReference>
<feature type="transmembrane region" description="Helical" evidence="2">
    <location>
        <begin position="350"/>
        <end position="369"/>
    </location>
</feature>
<dbReference type="AlphaFoldDB" id="F6WPK3"/>
<feature type="domain" description="DUF155" evidence="3">
    <location>
        <begin position="145"/>
        <end position="323"/>
    </location>
</feature>
<evidence type="ECO:0000256" key="2">
    <source>
        <dbReference type="SAM" id="Phobius"/>
    </source>
</evidence>
<dbReference type="InParanoid" id="F6WPK3"/>
<accession>A0A1W2W0R2</accession>
<organism evidence="4 5">
    <name type="scientific">Ciona intestinalis</name>
    <name type="common">Transparent sea squirt</name>
    <name type="synonym">Ascidia intestinalis</name>
    <dbReference type="NCBI Taxonomy" id="7719"/>
    <lineage>
        <taxon>Eukaryota</taxon>
        <taxon>Metazoa</taxon>
        <taxon>Chordata</taxon>
        <taxon>Tunicata</taxon>
        <taxon>Ascidiacea</taxon>
        <taxon>Phlebobranchia</taxon>
        <taxon>Cionidae</taxon>
        <taxon>Ciona</taxon>
    </lineage>
</organism>
<reference evidence="4" key="2">
    <citation type="journal article" date="2008" name="Genome Biol.">
        <title>Improved genome assembly and evidence-based global gene model set for the chordate Ciona intestinalis: new insight into intron and operon populations.</title>
        <authorList>
            <person name="Satou Y."/>
            <person name="Mineta K."/>
            <person name="Ogasawara M."/>
            <person name="Sasakura Y."/>
            <person name="Shoguchi E."/>
            <person name="Ueno K."/>
            <person name="Yamada L."/>
            <person name="Matsumoto J."/>
            <person name="Wasserscheid J."/>
            <person name="Dewar K."/>
            <person name="Wiley G.B."/>
            <person name="Macmil S.L."/>
            <person name="Roe B.A."/>
            <person name="Zeller R.W."/>
            <person name="Hastings K.E."/>
            <person name="Lemaire P."/>
            <person name="Lindquist E."/>
            <person name="Endo T."/>
            <person name="Hotta K."/>
            <person name="Inaba K."/>
        </authorList>
    </citation>
    <scope>NUCLEOTIDE SEQUENCE [LARGE SCALE GENOMIC DNA]</scope>
    <source>
        <strain evidence="4">wild type</strain>
    </source>
</reference>
<evidence type="ECO:0000313" key="4">
    <source>
        <dbReference type="Ensembl" id="ENSCINP00000023769.2"/>
    </source>
</evidence>
<name>F6WPK3_CIOIN</name>
<dbReference type="InterPro" id="IPR051624">
    <property type="entry name" value="RMD1/Sad1-interacting"/>
</dbReference>
<dbReference type="Ensembl" id="ENSCINT00000024015.2">
    <property type="protein sequence ID" value="ENSCINP00000023769.2"/>
    <property type="gene ID" value="ENSCING00000012815.2"/>
</dbReference>
<reference evidence="4" key="3">
    <citation type="submission" date="2025-08" db="UniProtKB">
        <authorList>
            <consortium name="Ensembl"/>
        </authorList>
    </citation>
    <scope>IDENTIFICATION</scope>
</reference>
<sequence length="380" mass="44738">MMERCLCQVKKLNTILFQIQRKRFHTSLQQYVIRPSSVRTLWTSSICNEDNINQNSTTENKFKSVKVLSRPKTRQPVKPMSKNVNKNQVCMTYATADHYSFTALVAYASQDVRLEYVDLPREVTNAALFKTNNCSLLRSSGDGFVFFFREGAISFWNISDKGINEIMSLTRKFEEEPYQIHLISWESEQIDYRFHSNVSKFEKNHFLLCDTNNFQLACAEMYAFSHALVVSVKLAHWEHSLDKLIKSIESLPHELMVGRKLQYRTTESVLQKIGEVFMIRHRLNLQYNLLDVPDVYWDRDDLEHLYVKTTEFLNIIRRVKIMNEKLSYCAHMVELVKSHLAEQKSIRIEILIVLLILIEVLFEIIHFFIKPYLTKTAKEE</sequence>
<dbReference type="STRING" id="7719.ENSCINP00000023769"/>
<keyword evidence="2" id="KW-1133">Transmembrane helix</keyword>
<evidence type="ECO:0000259" key="3">
    <source>
        <dbReference type="Pfam" id="PF02582"/>
    </source>
</evidence>
<dbReference type="Pfam" id="PF02582">
    <property type="entry name" value="DUF155"/>
    <property type="match status" value="1"/>
</dbReference>
<dbReference type="OMA" id="EIFVFRD"/>
<keyword evidence="2" id="KW-0812">Transmembrane</keyword>
<keyword evidence="5" id="KW-1185">Reference proteome</keyword>
<dbReference type="GO" id="GO:0005739">
    <property type="term" value="C:mitochondrion"/>
    <property type="evidence" value="ECO:0007669"/>
    <property type="project" value="UniProtKB-ARBA"/>
</dbReference>
<gene>
    <name evidence="4" type="primary">LOC100176852</name>
</gene>
<comment type="similarity">
    <text evidence="1">Belongs to the RMD1/sif2 family.</text>
</comment>
<proteinExistence type="inferred from homology"/>
<dbReference type="GeneTree" id="ENSGT00390000013337"/>
<reference evidence="4" key="4">
    <citation type="submission" date="2025-09" db="UniProtKB">
        <authorList>
            <consortium name="Ensembl"/>
        </authorList>
    </citation>
    <scope>IDENTIFICATION</scope>
</reference>
<dbReference type="PANTHER" id="PTHR16255">
    <property type="entry name" value="REQUIRED FOR MEIOTIC NUCLEAR DIVISION PROTEIN 1 HOMOLOG"/>
    <property type="match status" value="1"/>
</dbReference>
<dbReference type="InterPro" id="IPR003734">
    <property type="entry name" value="DUF155"/>
</dbReference>
<dbReference type="FunCoup" id="F6WPK3">
    <property type="interactions" value="77"/>
</dbReference>
<dbReference type="PANTHER" id="PTHR16255:SF1">
    <property type="entry name" value="REQUIRED FOR MEIOTIC NUCLEAR DIVISION PROTEIN 1 HOMOLOG"/>
    <property type="match status" value="1"/>
</dbReference>
<dbReference type="RefSeq" id="XP_026689595.1">
    <property type="nucleotide sequence ID" value="XM_026833794.1"/>
</dbReference>
<dbReference type="HOGENOM" id="CLU_011220_4_1_1"/>